<dbReference type="PANTHER" id="PTHR16166">
    <property type="entry name" value="VACUOLAR PROTEIN SORTING-ASSOCIATED PROTEIN VPS13"/>
    <property type="match status" value="1"/>
</dbReference>
<evidence type="ECO:0000256" key="2">
    <source>
        <dbReference type="ARBA" id="ARBA00022448"/>
    </source>
</evidence>
<dbReference type="PANTHER" id="PTHR16166:SF143">
    <property type="entry name" value="PROTEIN SORTING-ASSOCIATED PROTEIN, PUTATIVE (DUF1162)-RELATED"/>
    <property type="match status" value="1"/>
</dbReference>
<dbReference type="InterPro" id="IPR026854">
    <property type="entry name" value="VPS13_N"/>
</dbReference>
<evidence type="ECO:0000256" key="3">
    <source>
        <dbReference type="ARBA" id="ARBA00023055"/>
    </source>
</evidence>
<dbReference type="Proteomes" id="UP000250235">
    <property type="component" value="Unassembled WGS sequence"/>
</dbReference>
<evidence type="ECO:0000256" key="1">
    <source>
        <dbReference type="ARBA" id="ARBA00006545"/>
    </source>
</evidence>
<evidence type="ECO:0008006" key="8">
    <source>
        <dbReference type="Google" id="ProtNLM"/>
    </source>
</evidence>
<feature type="domain" description="Vacuolar protein sorting-associated protein 13 VPS13 adaptor binding" evidence="5">
    <location>
        <begin position="1853"/>
        <end position="2449"/>
    </location>
</feature>
<keyword evidence="3" id="KW-0445">Lipid transport</keyword>
<dbReference type="Pfam" id="PF12624">
    <property type="entry name" value="VPS13_N"/>
    <property type="match status" value="1"/>
</dbReference>
<feature type="domain" description="Chorein N-terminal" evidence="4">
    <location>
        <begin position="66"/>
        <end position="605"/>
    </location>
</feature>
<proteinExistence type="inferred from homology"/>
<dbReference type="GO" id="GO:0006869">
    <property type="term" value="P:lipid transport"/>
    <property type="evidence" value="ECO:0007669"/>
    <property type="project" value="UniProtKB-KW"/>
</dbReference>
<dbReference type="GO" id="GO:0006623">
    <property type="term" value="P:protein targeting to vacuole"/>
    <property type="evidence" value="ECO:0007669"/>
    <property type="project" value="TreeGrafter"/>
</dbReference>
<keyword evidence="2" id="KW-0813">Transport</keyword>
<dbReference type="InterPro" id="IPR026847">
    <property type="entry name" value="VPS13"/>
</dbReference>
<reference evidence="6 7" key="1">
    <citation type="journal article" date="2015" name="Proc. Natl. Acad. Sci. U.S.A.">
        <title>The resurrection genome of Boea hygrometrica: A blueprint for survival of dehydration.</title>
        <authorList>
            <person name="Xiao L."/>
            <person name="Yang G."/>
            <person name="Zhang L."/>
            <person name="Yang X."/>
            <person name="Zhao S."/>
            <person name="Ji Z."/>
            <person name="Zhou Q."/>
            <person name="Hu M."/>
            <person name="Wang Y."/>
            <person name="Chen M."/>
            <person name="Xu Y."/>
            <person name="Jin H."/>
            <person name="Xiao X."/>
            <person name="Hu G."/>
            <person name="Bao F."/>
            <person name="Hu Y."/>
            <person name="Wan P."/>
            <person name="Li L."/>
            <person name="Deng X."/>
            <person name="Kuang T."/>
            <person name="Xiang C."/>
            <person name="Zhu J.K."/>
            <person name="Oliver M.J."/>
            <person name="He Y."/>
        </authorList>
    </citation>
    <scope>NUCLEOTIDE SEQUENCE [LARGE SCALE GENOMIC DNA]</scope>
    <source>
        <strain evidence="7">cv. XS01</strain>
    </source>
</reference>
<keyword evidence="7" id="KW-1185">Reference proteome</keyword>
<evidence type="ECO:0000313" key="7">
    <source>
        <dbReference type="Proteomes" id="UP000250235"/>
    </source>
</evidence>
<dbReference type="OrthoDB" id="428159at2759"/>
<organism evidence="6 7">
    <name type="scientific">Dorcoceras hygrometricum</name>
    <dbReference type="NCBI Taxonomy" id="472368"/>
    <lineage>
        <taxon>Eukaryota</taxon>
        <taxon>Viridiplantae</taxon>
        <taxon>Streptophyta</taxon>
        <taxon>Embryophyta</taxon>
        <taxon>Tracheophyta</taxon>
        <taxon>Spermatophyta</taxon>
        <taxon>Magnoliopsida</taxon>
        <taxon>eudicotyledons</taxon>
        <taxon>Gunneridae</taxon>
        <taxon>Pentapetalae</taxon>
        <taxon>asterids</taxon>
        <taxon>lamiids</taxon>
        <taxon>Lamiales</taxon>
        <taxon>Gesneriaceae</taxon>
        <taxon>Didymocarpoideae</taxon>
        <taxon>Trichosporeae</taxon>
        <taxon>Loxocarpinae</taxon>
        <taxon>Dorcoceras</taxon>
    </lineage>
</organism>
<sequence length="2488" mass="279716">SAASVKVRSGQVNKWIEVRGLELYCSSFQGNNDISRQIVVDSKNNEGKRLDVHKGSSILAPLNVSLSLSALSMNEVQMQQILSICDYMSLCRLREIYGRYRPWWFPLEKRLEGWTRAWWQYAQKSVLSDIRKKLRKTSWKYFGERLNSRRKYVNLYKTKLKSLRYDEVIEVEVLHELEDLEKQTDIDDILNYRSVAERELEDFLVNSSSSHGINGGKIDKSIEDDRPLNNSRGWLNWLSYGMLGAGGTNDSSQFSGVISDEVIKDIYEATKFHPASTLLGDFSMMDKVYFSSVKINISEICTTLQSMELARSIANLILEDISIKAKIWEKSATITASINFAKMLNPINSRVVLLTKKVNNGDDDLEKQQPTLNIKVDCSPPTSDIDLSVKVVLNPTELYCDPEFMKNIFEFFHVLQQFSFQHQRILLSLNGIGDLKTRLLSKIDYILSSRNKVVWDANIINPVIVMPWENAKIEEHEIVLEAGSVSFVCDAETELYGLNKRSQFHLLNDIMLPDDSRTKDILKGFQLLDLYDCFEIQMNDMKMKLLTPSATVPLFEKFNASMSLASCILLDEPLLKALEIVVRVPSVSAHISAFTYRTILGLVEQFKLPHSSSDSAVSLDPRSKGQDSSMYLGWLSITASLGFLNLLVNLEDDVPDGCTMKLLLQMLDVRYDQRDFPVCWACVKACRITTRLSTDDCESDILRSRAGMEDDDPVSSHNLGVSFDGQMGHFSDQNSVVDGCIVLHYEAHRNEHKHSISATDLEFHCYPLFVGRLIGFMEKLTASRESIVDRKPNADTNVSSSQSLNLRQYGLSNTYNSCSFELAHISLNHSRLYTIDNLRSLSNLDNKAEGLWPKMGTALCLEELKSGNPKSSVTGEPKLPSAPLMNHGLEADCAQLTSVDDLLLVTLNLDSVTVHFHDSSCIVGTIMVPLAKSKIYIATDILDIVCSTDGMTLSSLWYSPLINEFLWGPLSSDLSPILNLHVNKGNTNAQNSRLELSFNIQRASCMLPPEFLAIVIGYFSLPDWSSYANKQPAIDMSSVNPTTIVYKFEIVNCNVLTPSSSDCSKFLKVHVSQLCVMFSENCAGSSVTRDIPSASCISSSKFADINYCLDFFGCDLYLTLVIFESDIDNSSSRYQTLTLIAPLSADVWIRIPQNNEVSDASSYPICIMAMINDCQLDVEEVCAISGIKALDYVIDQFSLVGEESQFFSSDVPHFLRMRKQLRETSRFFSEASSPTLHEMRFCVRSLSVRLHQLKKVVPYSEFMAEAEMAFVCSISLENDRLHFLDISFSSLALFSLVNCVMLAECTCPAFGSSVLDLIISMSDGSQNRLDVSLPLLNVWLFWFDWNEVINLLHLCSEQLAKLHKSSTLAEIVRDIPSDASNYVLGDGSNHDSSLNMNKVSGFPYLTLDNFGLEFHLPARVNTAAYNSPFHPCIHSKQTFGNHLRLLPEIQNCFLSISLQSRSIEVAVNGETVILTFSSGNLSGMLRLFVEDNAQTWPLFELSKIQLEAEISEYEMENVIIKMDFLIDNMNFSLSNKILYLSYFTWFQKSEETSTQFIFKKMNIQVQSRKISVLLTDWKQNSSGPLLEFLMRNFKFLSDVAANKTEGSVMCELQLNYYNIAKVSWEPFVEPWSFRLSMIRKHDESALFNNAIMTDINLESKAHLNLNINETLIEVISRAFDMIKDAWGLIEMMESRELSSSQIIKNPETSRYAPYVLQNLTSLPLVFYVCQWQLGVNELDVSPSEGVLQPGSSILVYINESPEKLLLRSRPTQSSDRLNENQSLEAAQRYVIFQVEDTSTPSMPISMDLVGRRYFDLDFSKSSHSEVNDDTNTRKKKIPIDVGKDPVRGFVIPVVVDVSVQNYTKLMRLYSTVVILNATSISLELRFDIPFGVSPKILGPIYAGQEFPLPLHLAEAGCIRWRPLGDMYLWSESYNISSIISQDVRVGFSRSFVCYPSHPSYEAFRCCISVHDQSLPPIGKLRRVHSPIDLDSGHQSLGNLERSKNRSLYQVMLTSPLVLKNYLMKSMSLTLENAGIKRNAILSEVETSFFHVDSSHDLSVTFNMSGFRPSVLKLPRAESFSTIARFGGTKLSLSDVIRFDPEISDGPLFVTMEKTMDTLSGAREIIISVPFLLYNCTGFSLALSNSFSETNGFSCIPSSYNLDEQSMLVKRKDGLGLICPSQDLPATGSTCESNLNVVGSGCTKVIAYLFSPDPNSYSGDIMVQLGRCLSPVQESYPKCSWSSPFSLVPPTGSTDVLVPQPFSTSGYVISVCAVAAPFSGRTKIITFQPRYVIANACTKNLCYKQKGTNFPFILEAGQHSHIQWMDTTRELLLSVHFDEPGWEWSGCFTAEQLGETQVKVRNYMTTAASMIRVIVRRADVSAGKETIVGSLSGNSNTNLILLSDDDSGFMPYRIDNISRERLRIYQPKCESFETVIHPYTSSPFAWDEPCYPHILVIEVPGERILGTFAIDEPSPDSRVNLPMTSEVFM</sequence>
<protein>
    <recommendedName>
        <fullName evidence="8">Vacuolar protein sorting-associated protein 13 VPS13 adaptor binding domain-containing protein</fullName>
    </recommendedName>
</protein>
<gene>
    <name evidence="6" type="ORF">F511_11560</name>
</gene>
<evidence type="ECO:0000259" key="4">
    <source>
        <dbReference type="Pfam" id="PF12624"/>
    </source>
</evidence>
<dbReference type="InterPro" id="IPR009543">
    <property type="entry name" value="VPS13_VAB"/>
</dbReference>
<dbReference type="GO" id="GO:0045053">
    <property type="term" value="P:protein retention in Golgi apparatus"/>
    <property type="evidence" value="ECO:0007669"/>
    <property type="project" value="TreeGrafter"/>
</dbReference>
<dbReference type="EMBL" id="KQ992334">
    <property type="protein sequence ID" value="KZV50783.1"/>
    <property type="molecule type" value="Genomic_DNA"/>
</dbReference>
<comment type="similarity">
    <text evidence="1">Belongs to the VPS13 family.</text>
</comment>
<name>A0A2Z7CVF5_9LAMI</name>
<dbReference type="Pfam" id="PF25036">
    <property type="entry name" value="VPS13_VAB"/>
    <property type="match status" value="1"/>
</dbReference>
<evidence type="ECO:0000313" key="6">
    <source>
        <dbReference type="EMBL" id="KZV50783.1"/>
    </source>
</evidence>
<feature type="non-terminal residue" evidence="6">
    <location>
        <position position="1"/>
    </location>
</feature>
<accession>A0A2Z7CVF5</accession>
<evidence type="ECO:0000259" key="5">
    <source>
        <dbReference type="Pfam" id="PF25036"/>
    </source>
</evidence>